<dbReference type="Gene3D" id="3.40.50.12390">
    <property type="match status" value="1"/>
</dbReference>
<dbReference type="AlphaFoldDB" id="A0A6C0H9S4"/>
<reference evidence="7" key="1">
    <citation type="journal article" date="2020" name="Nature">
        <title>Giant virus diversity and host interactions through global metagenomics.</title>
        <authorList>
            <person name="Schulz F."/>
            <person name="Roux S."/>
            <person name="Paez-Espino D."/>
            <person name="Jungbluth S."/>
            <person name="Walsh D.A."/>
            <person name="Denef V.J."/>
            <person name="McMahon K.D."/>
            <person name="Konstantinidis K.T."/>
            <person name="Eloe-Fadrosh E.A."/>
            <person name="Kyrpides N.C."/>
            <person name="Woyke T."/>
        </authorList>
    </citation>
    <scope>NUCLEOTIDE SEQUENCE</scope>
    <source>
        <strain evidence="7">GVMAG-M-3300023179-86</strain>
    </source>
</reference>
<dbReference type="PANTHER" id="PTHR12341">
    <property type="entry name" value="5'-&gt;3' EXORIBONUCLEASE"/>
    <property type="match status" value="1"/>
</dbReference>
<dbReference type="EMBL" id="MN739917">
    <property type="protein sequence ID" value="QHT77328.1"/>
    <property type="molecule type" value="Genomic_DNA"/>
</dbReference>
<keyword evidence="1" id="KW-0540">Nuclease</keyword>
<feature type="domain" description="Xrn1 N-terminal" evidence="5">
    <location>
        <begin position="1"/>
        <end position="217"/>
    </location>
</feature>
<evidence type="ECO:0000256" key="4">
    <source>
        <dbReference type="ARBA" id="ARBA00038299"/>
    </source>
</evidence>
<dbReference type="GO" id="GO:0004534">
    <property type="term" value="F:5'-3' RNA exonuclease activity"/>
    <property type="evidence" value="ECO:0007669"/>
    <property type="project" value="TreeGrafter"/>
</dbReference>
<dbReference type="GO" id="GO:0003723">
    <property type="term" value="F:RNA binding"/>
    <property type="evidence" value="ECO:0007669"/>
    <property type="project" value="TreeGrafter"/>
</dbReference>
<evidence type="ECO:0000256" key="1">
    <source>
        <dbReference type="ARBA" id="ARBA00022722"/>
    </source>
</evidence>
<dbReference type="InterPro" id="IPR004859">
    <property type="entry name" value="Xrn1_N"/>
</dbReference>
<dbReference type="Pfam" id="PF17846">
    <property type="entry name" value="XRN_M"/>
    <property type="match status" value="2"/>
</dbReference>
<feature type="domain" description="Xrn1 helical" evidence="6">
    <location>
        <begin position="264"/>
        <end position="353"/>
    </location>
</feature>
<dbReference type="PANTHER" id="PTHR12341:SF7">
    <property type="entry name" value="5'-3' EXORIBONUCLEASE 1"/>
    <property type="match status" value="1"/>
</dbReference>
<evidence type="ECO:0000259" key="6">
    <source>
        <dbReference type="Pfam" id="PF17846"/>
    </source>
</evidence>
<evidence type="ECO:0000256" key="3">
    <source>
        <dbReference type="ARBA" id="ARBA00022839"/>
    </source>
</evidence>
<accession>A0A6C0H9S4</accession>
<keyword evidence="3" id="KW-0269">Exonuclease</keyword>
<sequence length="535" mass="63797">MGIPSYFSYIVKNHIHIIQKYIKNKMNIHNLYLDCNSIIYDAVCNIDFSTIKVNDVTTKMISNQVITKIEEYISTIQPSQNIMIAFDGVAPVAKLEQQRTRRYKSWYQNEVSKTIFKNLKPDVWNTTAITPGTIFMKELNDFIMKHFTQPSKYGVERLIVSTSNECGEGEHKIFDYIRSNVNDHFEKSTVIYGLDADLIMLSINHLPISPQIYLYRETPEFIKSIDNSLEPNESYFMDIPELTRIITTDMNNGKEFVNDQQKNRIYDYIFLCFFLGNDFMPHFPALNIRTGGIDKLLNAYKATISENEFLTDGKNIQWKQVRKLVAFLAEREEEYIQNEMKLRDKWEKKHYPDDTPEQRYAKFDAIPTYERELEKYVNPYKKGWQNRYYKALFKVDIDDERRKQIATNYLEGLEWTMKYYTNGCANWNWCYKYNYPPLLEDLIKYVPYFETEFIKENTYKPVSPLVQLCYVLPTHSLGFLPEKLYKELKENYSHWYKNDCEFIWAYSKYFWESHVELPEIEIEELKLVVSKVLNN</sequence>
<dbReference type="GO" id="GO:0005634">
    <property type="term" value="C:nucleus"/>
    <property type="evidence" value="ECO:0007669"/>
    <property type="project" value="TreeGrafter"/>
</dbReference>
<evidence type="ECO:0000259" key="5">
    <source>
        <dbReference type="Pfam" id="PF03159"/>
    </source>
</evidence>
<protein>
    <recommendedName>
        <fullName evidence="8">Xrn1 N-terminal domain-containing protein</fullName>
    </recommendedName>
</protein>
<evidence type="ECO:0008006" key="8">
    <source>
        <dbReference type="Google" id="ProtNLM"/>
    </source>
</evidence>
<proteinExistence type="inferred from homology"/>
<evidence type="ECO:0000313" key="7">
    <source>
        <dbReference type="EMBL" id="QHT77328.1"/>
    </source>
</evidence>
<dbReference type="InterPro" id="IPR041412">
    <property type="entry name" value="Xrn1_helical"/>
</dbReference>
<name>A0A6C0H9S4_9ZZZZ</name>
<keyword evidence="2" id="KW-0378">Hydrolase</keyword>
<organism evidence="7">
    <name type="scientific">viral metagenome</name>
    <dbReference type="NCBI Taxonomy" id="1070528"/>
    <lineage>
        <taxon>unclassified sequences</taxon>
        <taxon>metagenomes</taxon>
        <taxon>organismal metagenomes</taxon>
    </lineage>
</organism>
<feature type="domain" description="Xrn1 helical" evidence="6">
    <location>
        <begin position="374"/>
        <end position="529"/>
    </location>
</feature>
<evidence type="ECO:0000256" key="2">
    <source>
        <dbReference type="ARBA" id="ARBA00022801"/>
    </source>
</evidence>
<comment type="similarity">
    <text evidence="4">Belongs to the 5'-3' exonuclease family.</text>
</comment>
<dbReference type="GO" id="GO:0000956">
    <property type="term" value="P:nuclear-transcribed mRNA catabolic process"/>
    <property type="evidence" value="ECO:0007669"/>
    <property type="project" value="TreeGrafter"/>
</dbReference>
<dbReference type="InterPro" id="IPR027073">
    <property type="entry name" value="5_3_exoribonuclease"/>
</dbReference>
<dbReference type="Pfam" id="PF03159">
    <property type="entry name" value="XRN_N"/>
    <property type="match status" value="1"/>
</dbReference>